<keyword evidence="1" id="KW-0614">Plasmid</keyword>
<dbReference type="AlphaFoldDB" id="A0AAD1K1B8"/>
<dbReference type="Proteomes" id="UP000595253">
    <property type="component" value="Plasmid pEPSC1"/>
</dbReference>
<organism evidence="1 2">
    <name type="scientific">Lactococcus lactis subsp. cremoris</name>
    <name type="common">Streptococcus cremoris</name>
    <dbReference type="NCBI Taxonomy" id="1359"/>
    <lineage>
        <taxon>Bacteria</taxon>
        <taxon>Bacillati</taxon>
        <taxon>Bacillota</taxon>
        <taxon>Bacilli</taxon>
        <taxon>Lactobacillales</taxon>
        <taxon>Streptococcaceae</taxon>
        <taxon>Lactococcus</taxon>
    </lineage>
</organism>
<dbReference type="EMBL" id="AP024223">
    <property type="protein sequence ID" value="BCO07408.1"/>
    <property type="molecule type" value="Genomic_DNA"/>
</dbReference>
<dbReference type="RefSeq" id="WP_232035132.1">
    <property type="nucleotide sequence ID" value="NZ_AP018500.1"/>
</dbReference>
<geneLocation type="plasmid" evidence="1 2">
    <name>pEPSC1</name>
</geneLocation>
<reference evidence="1 2" key="1">
    <citation type="submission" date="2020-12" db="EMBL/GenBank/DDBJ databases">
        <title>Complete genome sequence of lactococcus lactis subsp. cremoris strain EPSC and strain G3-2.</title>
        <authorList>
            <person name="Kita K."/>
            <person name="Ishikawa S."/>
        </authorList>
    </citation>
    <scope>NUCLEOTIDE SEQUENCE [LARGE SCALE GENOMIC DNA]</scope>
    <source>
        <strain evidence="1 2">EPSC</strain>
        <plasmid evidence="1 2">pEPSC1</plasmid>
    </source>
</reference>
<evidence type="ECO:0000313" key="1">
    <source>
        <dbReference type="EMBL" id="BCO07408.1"/>
    </source>
</evidence>
<evidence type="ECO:0000313" key="2">
    <source>
        <dbReference type="Proteomes" id="UP000595253"/>
    </source>
</evidence>
<sequence>MDIEVDTFEQVDSFMKQQQKKIDSWLPFDNMIIPTGIMEQQEQKKVNMLRMIFKMLLINTRDVLNGLIVLEATNNMTSSMILHKALIENTINIAYARKFYKTKDYHSFCNLIKGNKALFGNKTVNQKANISFVKSEGEKHTHIYLDYQETCKVAHPNFLQLINLLKNYDPEFSEEKLLTFDLNDKIFGEDEIKVIPISKTKIVNTIDEVMNEIAEEIVLKYNQDMFKVTSQLGEISLTPIQEKLDKLKDI</sequence>
<accession>A0AAD1K1B8</accession>
<gene>
    <name evidence="1" type="ORF">LLC_26480</name>
</gene>
<proteinExistence type="predicted"/>
<protein>
    <submittedName>
        <fullName evidence="1">Uncharacterized protein</fullName>
    </submittedName>
</protein>
<name>A0AAD1K1B8_LACLC</name>